<evidence type="ECO:0000313" key="3">
    <source>
        <dbReference type="Proteomes" id="UP000009315"/>
    </source>
</evidence>
<keyword evidence="3" id="KW-1185">Reference proteome</keyword>
<dbReference type="CDD" id="cd07344">
    <property type="entry name" value="M48_yhfN_like"/>
    <property type="match status" value="1"/>
</dbReference>
<dbReference type="Proteomes" id="UP000009315">
    <property type="component" value="Unassembled WGS sequence"/>
</dbReference>
<dbReference type="PANTHER" id="PTHR30399:SF1">
    <property type="entry name" value="UTP PYROPHOSPHATASE"/>
    <property type="match status" value="1"/>
</dbReference>
<evidence type="ECO:0000313" key="2">
    <source>
        <dbReference type="EMBL" id="CCO08009.1"/>
    </source>
</evidence>
<dbReference type="PANTHER" id="PTHR30399">
    <property type="entry name" value="UNCHARACTERIZED PROTEIN YGJP"/>
    <property type="match status" value="1"/>
</dbReference>
<dbReference type="eggNOG" id="COG1451">
    <property type="taxonomic scope" value="Bacteria"/>
</dbReference>
<reference evidence="2 3" key="1">
    <citation type="journal article" date="2013" name="Genome Announc.">
        <title>Genome Sequence of the Sulfate-Reducing Bacterium Desulfotomaculum hydrothermale Lam5(T).</title>
        <authorList>
            <person name="Amin O."/>
            <person name="Fardeau M.L."/>
            <person name="Valette O."/>
            <person name="Hirschler-Rea A."/>
            <person name="Barbe V."/>
            <person name="Medigue C."/>
            <person name="Vacherie B."/>
            <person name="Ollivier B."/>
            <person name="Bertin P.N."/>
            <person name="Dolla A."/>
        </authorList>
    </citation>
    <scope>NUCLEOTIDE SEQUENCE [LARGE SCALE GENOMIC DNA]</scope>
    <source>
        <strain evidence="3">Lam5 / DSM 18033</strain>
    </source>
</reference>
<evidence type="ECO:0000259" key="1">
    <source>
        <dbReference type="Pfam" id="PF01863"/>
    </source>
</evidence>
<dbReference type="Gene3D" id="3.30.2010.10">
    <property type="entry name" value="Metalloproteases ('zincins'), catalytic domain"/>
    <property type="match status" value="1"/>
</dbReference>
<dbReference type="InterPro" id="IPR053136">
    <property type="entry name" value="UTP_pyrophosphatase-like"/>
</dbReference>
<sequence>MKKQPPQDAIQLGQHLVPYRLKRSSRAGKVYLKIRPAEGLEVVVPAKYPLADLPFLLKSRQTWILQKLALMSQRAGHMKANQLAERQEVRLLGRYYRLVTVFQEGPPAVEAVDDKIIVMLPQNLQDRLTQVLENWLRQQARTIIMERVELAVKKMNITYNQVFIKDQKTRWGSCSNRGNLNFNYRLVMAPLPVIDYIVVHELAHLVEMNHSKKFWALVESICPDYRVHRQWLKEHGAELTL</sequence>
<accession>K8DYQ4</accession>
<organism evidence="2 3">
    <name type="scientific">Desulforamulus hydrothermalis Lam5 = DSM 18033</name>
    <dbReference type="NCBI Taxonomy" id="1121428"/>
    <lineage>
        <taxon>Bacteria</taxon>
        <taxon>Bacillati</taxon>
        <taxon>Bacillota</taxon>
        <taxon>Clostridia</taxon>
        <taxon>Eubacteriales</taxon>
        <taxon>Peptococcaceae</taxon>
        <taxon>Desulforamulus</taxon>
    </lineage>
</organism>
<dbReference type="STRING" id="1121428.DESHY_160133"/>
<dbReference type="OrthoDB" id="9811177at2"/>
<dbReference type="InterPro" id="IPR002725">
    <property type="entry name" value="YgjP-like_metallopeptidase"/>
</dbReference>
<protein>
    <recommendedName>
        <fullName evidence="1">YgjP-like metallopeptidase domain-containing protein</fullName>
    </recommendedName>
</protein>
<gene>
    <name evidence="2" type="ORF">DESHY_160133</name>
</gene>
<proteinExistence type="predicted"/>
<comment type="caution">
    <text evidence="2">The sequence shown here is derived from an EMBL/GenBank/DDBJ whole genome shotgun (WGS) entry which is preliminary data.</text>
</comment>
<dbReference type="EMBL" id="CAOS01000008">
    <property type="protein sequence ID" value="CCO08009.1"/>
    <property type="molecule type" value="Genomic_DNA"/>
</dbReference>
<feature type="domain" description="YgjP-like metallopeptidase" evidence="1">
    <location>
        <begin position="29"/>
        <end position="235"/>
    </location>
</feature>
<dbReference type="RefSeq" id="WP_008411179.1">
    <property type="nucleotide sequence ID" value="NZ_CAOS01000008.1"/>
</dbReference>
<dbReference type="Pfam" id="PF01863">
    <property type="entry name" value="YgjP-like"/>
    <property type="match status" value="1"/>
</dbReference>
<dbReference type="AlphaFoldDB" id="K8DYQ4"/>
<name>K8DYQ4_9FIRM</name>